<comment type="caution">
    <text evidence="7">The sequence shown here is derived from an EMBL/GenBank/DDBJ whole genome shotgun (WGS) entry which is preliminary data.</text>
</comment>
<accession>A0ABW5KHP0</accession>
<proteinExistence type="inferred from homology"/>
<dbReference type="InterPro" id="IPR011990">
    <property type="entry name" value="TPR-like_helical_dom_sf"/>
</dbReference>
<evidence type="ECO:0000256" key="2">
    <source>
        <dbReference type="ARBA" id="ARBA00006275"/>
    </source>
</evidence>
<dbReference type="Proteomes" id="UP001597545">
    <property type="component" value="Unassembled WGS sequence"/>
</dbReference>
<protein>
    <submittedName>
        <fullName evidence="7">RagB/SusD family nutrient uptake outer membrane protein</fullName>
    </submittedName>
</protein>
<keyword evidence="4" id="KW-0472">Membrane</keyword>
<dbReference type="EMBL" id="JBHULR010000004">
    <property type="protein sequence ID" value="MFD2548317.1"/>
    <property type="molecule type" value="Genomic_DNA"/>
</dbReference>
<keyword evidence="5" id="KW-0998">Cell outer membrane</keyword>
<gene>
    <name evidence="7" type="ORF">ACFSR5_11755</name>
</gene>
<dbReference type="SUPFAM" id="SSF48452">
    <property type="entry name" value="TPR-like"/>
    <property type="match status" value="1"/>
</dbReference>
<comment type="similarity">
    <text evidence="2">Belongs to the SusD family.</text>
</comment>
<evidence type="ECO:0000313" key="7">
    <source>
        <dbReference type="EMBL" id="MFD2548317.1"/>
    </source>
</evidence>
<evidence type="ECO:0000256" key="3">
    <source>
        <dbReference type="ARBA" id="ARBA00022729"/>
    </source>
</evidence>
<comment type="subcellular location">
    <subcellularLocation>
        <location evidence="1">Cell outer membrane</location>
    </subcellularLocation>
</comment>
<dbReference type="Gene3D" id="1.25.40.390">
    <property type="match status" value="1"/>
</dbReference>
<name>A0ABW5KHP0_9SPHI</name>
<dbReference type="PROSITE" id="PS51257">
    <property type="entry name" value="PROKAR_LIPOPROTEIN"/>
    <property type="match status" value="1"/>
</dbReference>
<feature type="domain" description="RagB/SusD" evidence="6">
    <location>
        <begin position="301"/>
        <end position="603"/>
    </location>
</feature>
<dbReference type="InterPro" id="IPR012944">
    <property type="entry name" value="SusD_RagB_dom"/>
</dbReference>
<keyword evidence="8" id="KW-1185">Reference proteome</keyword>
<dbReference type="Pfam" id="PF07980">
    <property type="entry name" value="SusD_RagB"/>
    <property type="match status" value="1"/>
</dbReference>
<keyword evidence="3" id="KW-0732">Signal</keyword>
<evidence type="ECO:0000259" key="6">
    <source>
        <dbReference type="Pfam" id="PF07980"/>
    </source>
</evidence>
<evidence type="ECO:0000313" key="8">
    <source>
        <dbReference type="Proteomes" id="UP001597545"/>
    </source>
</evidence>
<dbReference type="RefSeq" id="WP_380903955.1">
    <property type="nucleotide sequence ID" value="NZ_JBHUEG010000001.1"/>
</dbReference>
<evidence type="ECO:0000256" key="1">
    <source>
        <dbReference type="ARBA" id="ARBA00004442"/>
    </source>
</evidence>
<evidence type="ECO:0000256" key="5">
    <source>
        <dbReference type="ARBA" id="ARBA00023237"/>
    </source>
</evidence>
<reference evidence="8" key="1">
    <citation type="journal article" date="2019" name="Int. J. Syst. Evol. Microbiol.">
        <title>The Global Catalogue of Microorganisms (GCM) 10K type strain sequencing project: providing services to taxonomists for standard genome sequencing and annotation.</title>
        <authorList>
            <consortium name="The Broad Institute Genomics Platform"/>
            <consortium name="The Broad Institute Genome Sequencing Center for Infectious Disease"/>
            <person name="Wu L."/>
            <person name="Ma J."/>
        </authorList>
    </citation>
    <scope>NUCLEOTIDE SEQUENCE [LARGE SCALE GENOMIC DNA]</scope>
    <source>
        <strain evidence="8">KCTC 42662</strain>
    </source>
</reference>
<organism evidence="7 8">
    <name type="scientific">Sphingobacterium suaedae</name>
    <dbReference type="NCBI Taxonomy" id="1686402"/>
    <lineage>
        <taxon>Bacteria</taxon>
        <taxon>Pseudomonadati</taxon>
        <taxon>Bacteroidota</taxon>
        <taxon>Sphingobacteriia</taxon>
        <taxon>Sphingobacteriales</taxon>
        <taxon>Sphingobacteriaceae</taxon>
        <taxon>Sphingobacterium</taxon>
    </lineage>
</organism>
<evidence type="ECO:0000256" key="4">
    <source>
        <dbReference type="ARBA" id="ARBA00023136"/>
    </source>
</evidence>
<sequence>MKTYINDLLKRLPLLSVIFLFLGCNDDFMDRVPTTSISSESFFNSVSDLKTYTDGFYSYLSSPILDGGSDNIAHHNSGSTIDQMMRGGITPQNAAVWSWTQLRNINFFLENYNRVTGNKADIDHYAGIARFFRARFYIEKVRTYGDVPWYSHSLKTLDTELLHKKQDPRTLIVDSIFADLDFAVEHIQPKGHKSTITKWAALAQMAQFALYEGTFRKYHTYLGLDQTAASFLEKAANAADEIMTKGEFSISKTGGVDRAYRELFISENLQANPETILYLDYDKSLNVRRNAHTVLDYEWALSQSLMETYLMKDGTRFTEQHNYKTKDIHSIFENRDPRLSQTFMVPGFQSVNAESPHRLKPTLGGYNQIKFYPEVVDMISWEAAYTDAFVFRYAEILLIYAEAKAELGKLTSQSDLDRSVNLLRERVNMPKMLLSQVQSDIDPVLKSYFRNVSGEQAGVILEIRRERRIELACEGFRQTDLFRWESGALLEDQQQGMYVKGLGAMDVTGDGKVDIAILASSAETGPISSLPEDVKKGLTLYYLKDDNGNNTSFYLENGTNGHIMFTVARDNKKDFVAPKHYYYPIANSEMVLNGSNLVQSYGW</sequence>